<dbReference type="Proteomes" id="UP001066276">
    <property type="component" value="Chromosome 4_1"/>
</dbReference>
<dbReference type="AlphaFoldDB" id="A0AAV7TC80"/>
<evidence type="ECO:0000256" key="9">
    <source>
        <dbReference type="ARBA" id="ARBA00023157"/>
    </source>
</evidence>
<dbReference type="SUPFAM" id="SSF50494">
    <property type="entry name" value="Trypsin-like serine proteases"/>
    <property type="match status" value="1"/>
</dbReference>
<feature type="domain" description="CUB" evidence="14">
    <location>
        <begin position="317"/>
        <end position="433"/>
    </location>
</feature>
<comment type="subcellular location">
    <subcellularLocation>
        <location evidence="1">Membrane</location>
        <topology evidence="1">Single-pass type II membrane protein</topology>
    </subcellularLocation>
</comment>
<keyword evidence="8 13" id="KW-0472">Membrane</keyword>
<dbReference type="FunFam" id="2.60.120.290:FF:000027">
    <property type="entry name" value="Transmembrane serine protease 6"/>
    <property type="match status" value="1"/>
</dbReference>
<dbReference type="Pfam" id="PF00431">
    <property type="entry name" value="CUB"/>
    <property type="match status" value="1"/>
</dbReference>
<dbReference type="PROSITE" id="PS50068">
    <property type="entry name" value="LDLRA_2"/>
    <property type="match status" value="3"/>
</dbReference>
<keyword evidence="18" id="KW-1185">Reference proteome</keyword>
<evidence type="ECO:0000259" key="15">
    <source>
        <dbReference type="PROSITE" id="PS50024"/>
    </source>
</evidence>
<evidence type="ECO:0000256" key="7">
    <source>
        <dbReference type="ARBA" id="ARBA00022989"/>
    </source>
</evidence>
<dbReference type="Gene3D" id="2.60.120.290">
    <property type="entry name" value="Spermadhesin, CUB domain"/>
    <property type="match status" value="1"/>
</dbReference>
<dbReference type="SUPFAM" id="SSF82671">
    <property type="entry name" value="SEA domain"/>
    <property type="match status" value="1"/>
</dbReference>
<dbReference type="Pfam" id="PF01390">
    <property type="entry name" value="SEA"/>
    <property type="match status" value="1"/>
</dbReference>
<evidence type="ECO:0000313" key="17">
    <source>
        <dbReference type="EMBL" id="KAJ1173681.1"/>
    </source>
</evidence>
<dbReference type="GO" id="GO:0004252">
    <property type="term" value="F:serine-type endopeptidase activity"/>
    <property type="evidence" value="ECO:0007669"/>
    <property type="project" value="InterPro"/>
</dbReference>
<dbReference type="InterPro" id="IPR001314">
    <property type="entry name" value="Peptidase_S1A"/>
</dbReference>
<dbReference type="PROSITE" id="PS00134">
    <property type="entry name" value="TRYPSIN_HIS"/>
    <property type="match status" value="1"/>
</dbReference>
<dbReference type="InterPro" id="IPR036055">
    <property type="entry name" value="LDL_receptor-like_sf"/>
</dbReference>
<keyword evidence="5 11" id="KW-0720">Serine protease</keyword>
<dbReference type="InterPro" id="IPR043504">
    <property type="entry name" value="Peptidase_S1_PA_chymotrypsin"/>
</dbReference>
<evidence type="ECO:0000256" key="10">
    <source>
        <dbReference type="PROSITE-ProRule" id="PRU00124"/>
    </source>
</evidence>
<dbReference type="SMART" id="SM00042">
    <property type="entry name" value="CUB"/>
    <property type="match status" value="2"/>
</dbReference>
<evidence type="ECO:0000313" key="18">
    <source>
        <dbReference type="Proteomes" id="UP001066276"/>
    </source>
</evidence>
<evidence type="ECO:0000256" key="5">
    <source>
        <dbReference type="ARBA" id="ARBA00022825"/>
    </source>
</evidence>
<dbReference type="PANTHER" id="PTHR24252:SF20">
    <property type="entry name" value="LOW QUALITY PROTEIN: TRANSMEMBRANE PROTEASE SERINE 6"/>
    <property type="match status" value="1"/>
</dbReference>
<dbReference type="GO" id="GO:0006508">
    <property type="term" value="P:proteolysis"/>
    <property type="evidence" value="ECO:0007669"/>
    <property type="project" value="UniProtKB-KW"/>
</dbReference>
<evidence type="ECO:0000259" key="14">
    <source>
        <dbReference type="PROSITE" id="PS01180"/>
    </source>
</evidence>
<feature type="transmembrane region" description="Helical" evidence="13">
    <location>
        <begin position="34"/>
        <end position="57"/>
    </location>
</feature>
<evidence type="ECO:0000256" key="8">
    <source>
        <dbReference type="ARBA" id="ARBA00023136"/>
    </source>
</evidence>
<dbReference type="FunFam" id="2.40.10.10:FF:000003">
    <property type="entry name" value="Transmembrane serine protease 3"/>
    <property type="match status" value="1"/>
</dbReference>
<dbReference type="SUPFAM" id="SSF57424">
    <property type="entry name" value="LDL receptor-like module"/>
    <property type="match status" value="2"/>
</dbReference>
<dbReference type="Gene3D" id="2.40.10.10">
    <property type="entry name" value="Trypsin-like serine proteases"/>
    <property type="match status" value="1"/>
</dbReference>
<evidence type="ECO:0000256" key="4">
    <source>
        <dbReference type="ARBA" id="ARBA00022801"/>
    </source>
</evidence>
<feature type="disulfide bond" evidence="10">
    <location>
        <begin position="491"/>
        <end position="506"/>
    </location>
</feature>
<dbReference type="PRINTS" id="PR00722">
    <property type="entry name" value="CHYMOTRYPSIN"/>
</dbReference>
<dbReference type="InterPro" id="IPR035914">
    <property type="entry name" value="Sperma_CUB_dom_sf"/>
</dbReference>
<keyword evidence="3 13" id="KW-0812">Transmembrane</keyword>
<dbReference type="SUPFAM" id="SSF49854">
    <property type="entry name" value="Spermadhesin, CUB domain"/>
    <property type="match status" value="2"/>
</dbReference>
<comment type="caution">
    <text evidence="17">The sequence shown here is derived from an EMBL/GenBank/DDBJ whole genome shotgun (WGS) entry which is preliminary data.</text>
</comment>
<evidence type="ECO:0000256" key="11">
    <source>
        <dbReference type="RuleBase" id="RU363034"/>
    </source>
</evidence>
<dbReference type="InterPro" id="IPR000859">
    <property type="entry name" value="CUB_dom"/>
</dbReference>
<keyword evidence="9 10" id="KW-1015">Disulfide bond</keyword>
<feature type="disulfide bond" evidence="10">
    <location>
        <begin position="512"/>
        <end position="524"/>
    </location>
</feature>
<dbReference type="CDD" id="cd00112">
    <property type="entry name" value="LDLa"/>
    <property type="match status" value="3"/>
</dbReference>
<dbReference type="InterPro" id="IPR000082">
    <property type="entry name" value="SEA_dom"/>
</dbReference>
<dbReference type="SMART" id="SM00020">
    <property type="entry name" value="Tryp_SPc"/>
    <property type="match status" value="1"/>
</dbReference>
<dbReference type="PROSITE" id="PS01209">
    <property type="entry name" value="LDLRA_1"/>
    <property type="match status" value="1"/>
</dbReference>
<feature type="disulfide bond" evidence="10">
    <location>
        <begin position="455"/>
        <end position="470"/>
    </location>
</feature>
<proteinExistence type="predicted"/>
<dbReference type="InterPro" id="IPR033116">
    <property type="entry name" value="TRYPSIN_SER"/>
</dbReference>
<evidence type="ECO:0000256" key="3">
    <source>
        <dbReference type="ARBA" id="ARBA00022692"/>
    </source>
</evidence>
<dbReference type="InterPro" id="IPR002172">
    <property type="entry name" value="LDrepeatLR_classA_rpt"/>
</dbReference>
<dbReference type="PROSITE" id="PS50024">
    <property type="entry name" value="SEA"/>
    <property type="match status" value="1"/>
</dbReference>
<feature type="disulfide bond" evidence="10">
    <location>
        <begin position="439"/>
        <end position="451"/>
    </location>
</feature>
<dbReference type="InterPro" id="IPR018114">
    <property type="entry name" value="TRYPSIN_HIS"/>
</dbReference>
<feature type="region of interest" description="Disordered" evidence="12">
    <location>
        <begin position="1"/>
        <end position="25"/>
    </location>
</feature>
<comment type="caution">
    <text evidence="10">Lacks conserved residue(s) required for the propagation of feature annotation.</text>
</comment>
<feature type="disulfide bond" evidence="10">
    <location>
        <begin position="532"/>
        <end position="547"/>
    </location>
</feature>
<dbReference type="SMART" id="SM00192">
    <property type="entry name" value="LDLa"/>
    <property type="match status" value="3"/>
</dbReference>
<protein>
    <recommendedName>
        <fullName evidence="19">Transmembrane protease serine 6</fullName>
    </recommendedName>
</protein>
<keyword evidence="7 13" id="KW-1133">Transmembrane helix</keyword>
<keyword evidence="2 11" id="KW-0645">Protease</keyword>
<keyword evidence="6" id="KW-0735">Signal-anchor</keyword>
<accession>A0AAV7TC80</accession>
<evidence type="ECO:0000256" key="13">
    <source>
        <dbReference type="SAM" id="Phobius"/>
    </source>
</evidence>
<dbReference type="PROSITE" id="PS01180">
    <property type="entry name" value="CUB"/>
    <property type="match status" value="1"/>
</dbReference>
<dbReference type="Pfam" id="PF00057">
    <property type="entry name" value="Ldl_recept_a"/>
    <property type="match status" value="2"/>
</dbReference>
<dbReference type="EMBL" id="JANPWB010000007">
    <property type="protein sequence ID" value="KAJ1173681.1"/>
    <property type="molecule type" value="Genomic_DNA"/>
</dbReference>
<feature type="compositionally biased region" description="Basic and acidic residues" evidence="12">
    <location>
        <begin position="16"/>
        <end position="25"/>
    </location>
</feature>
<dbReference type="CDD" id="cd00190">
    <property type="entry name" value="Tryp_SPc"/>
    <property type="match status" value="1"/>
</dbReference>
<gene>
    <name evidence="17" type="ORF">NDU88_005507</name>
</gene>
<evidence type="ECO:0008006" key="19">
    <source>
        <dbReference type="Google" id="ProtNLM"/>
    </source>
</evidence>
<evidence type="ECO:0000256" key="12">
    <source>
        <dbReference type="SAM" id="MobiDB-lite"/>
    </source>
</evidence>
<evidence type="ECO:0000256" key="6">
    <source>
        <dbReference type="ARBA" id="ARBA00022968"/>
    </source>
</evidence>
<dbReference type="Pfam" id="PF00089">
    <property type="entry name" value="Trypsin"/>
    <property type="match status" value="1"/>
</dbReference>
<sequence length="792" mass="87879">MDPGIETPGRGGGRTGSEELHVPGGKDKKAARDLLRIVPVVVVLMLAGAGALAWYFLNYNSPSEPLVSKIFACSLGIQNRQLSQDLTRQDSRAFKVEASKVQKMVGDLVRATELAPYFNSSTVYAFGEGSLTAFFWIQLLVAERQLTELTPKAVNLTLSSALLASANGSGNFHSTEYTIDPYSLVTLEMSEKDISILVLTLGCYRYIYLREGELILLKGPDHLFSSCLWHIQAPKGRMVKLRLEWKRSDCRDRLAMYDSPAPLESHLITSHYGCSRQEPVMEVLSSGDVLSVLWKQAMYSYYDPFTLSAQAVPFQACEEMLVLKPGLELQGNISTPYYPSYYSPTTNCSWHITVPSLDYGVVLWFDAYWLERRNNDKPCTQGQWLIQNRRRCGMRVLLSYAERIAMASTSTTVSFSSEITLTGPGLQVSYSLYNQTDPCPGEFLCSVNGLCVPACDGVKDCPNELDERNCICPAQFQCQEDSTCLDYSRVCDEKQDCTNGSDEEHCHEGVQCGPFTYRCQDGTCLKKPNPECDSVSDCGDLSDERDCDCGFQAAMGRIVGGTSSVEGEWPWQASLQAHGEHLCGGTLVSNQWLVSAAHCFSLDSLALPTVWTVYLGKYRLNPSSRNEISFKVVRIVTHPFYDEDSHDFDMALLQLDHPVSGPTLIRPICLPPSTHFFPAGARCWVTGWGANKEDGPITNVLQKVDVQLVPQDACMQSYRYQISPRMVCAGYKEGKKDACQGDSGGPLVCKESNGRWFLAGVVSWGASCGIPKYYGVYTRVTRMVSWIKQVIA</sequence>
<evidence type="ECO:0000259" key="16">
    <source>
        <dbReference type="PROSITE" id="PS50240"/>
    </source>
</evidence>
<dbReference type="Gene3D" id="4.10.400.10">
    <property type="entry name" value="Low-density Lipoprotein Receptor"/>
    <property type="match status" value="3"/>
</dbReference>
<keyword evidence="4 11" id="KW-0378">Hydrolase</keyword>
<dbReference type="InterPro" id="IPR036364">
    <property type="entry name" value="SEA_dom_sf"/>
</dbReference>
<dbReference type="Gene3D" id="3.30.70.960">
    <property type="entry name" value="SEA domain"/>
    <property type="match status" value="1"/>
</dbReference>
<evidence type="ECO:0000256" key="1">
    <source>
        <dbReference type="ARBA" id="ARBA00004606"/>
    </source>
</evidence>
<name>A0AAV7TC80_PLEWA</name>
<dbReference type="PROSITE" id="PS50240">
    <property type="entry name" value="TRYPSIN_DOM"/>
    <property type="match status" value="1"/>
</dbReference>
<dbReference type="GO" id="GO:0016020">
    <property type="term" value="C:membrane"/>
    <property type="evidence" value="ECO:0007669"/>
    <property type="project" value="UniProtKB-SubCell"/>
</dbReference>
<dbReference type="InterPro" id="IPR009003">
    <property type="entry name" value="Peptidase_S1_PA"/>
</dbReference>
<evidence type="ECO:0000256" key="2">
    <source>
        <dbReference type="ARBA" id="ARBA00022670"/>
    </source>
</evidence>
<dbReference type="InterPro" id="IPR023415">
    <property type="entry name" value="LDLR_class-A_CS"/>
</dbReference>
<dbReference type="PROSITE" id="PS00135">
    <property type="entry name" value="TRYPSIN_SER"/>
    <property type="match status" value="1"/>
</dbReference>
<dbReference type="InterPro" id="IPR001254">
    <property type="entry name" value="Trypsin_dom"/>
</dbReference>
<dbReference type="PANTHER" id="PTHR24252">
    <property type="entry name" value="ACROSIN-RELATED"/>
    <property type="match status" value="1"/>
</dbReference>
<organism evidence="17 18">
    <name type="scientific">Pleurodeles waltl</name>
    <name type="common">Iberian ribbed newt</name>
    <dbReference type="NCBI Taxonomy" id="8319"/>
    <lineage>
        <taxon>Eukaryota</taxon>
        <taxon>Metazoa</taxon>
        <taxon>Chordata</taxon>
        <taxon>Craniata</taxon>
        <taxon>Vertebrata</taxon>
        <taxon>Euteleostomi</taxon>
        <taxon>Amphibia</taxon>
        <taxon>Batrachia</taxon>
        <taxon>Caudata</taxon>
        <taxon>Salamandroidea</taxon>
        <taxon>Salamandridae</taxon>
        <taxon>Pleurodelinae</taxon>
        <taxon>Pleurodeles</taxon>
    </lineage>
</organism>
<feature type="domain" description="SEA" evidence="15">
    <location>
        <begin position="67"/>
        <end position="191"/>
    </location>
</feature>
<feature type="domain" description="Peptidase S1" evidence="16">
    <location>
        <begin position="558"/>
        <end position="792"/>
    </location>
</feature>
<reference evidence="17" key="1">
    <citation type="journal article" date="2022" name="bioRxiv">
        <title>Sequencing and chromosome-scale assembly of the giantPleurodeles waltlgenome.</title>
        <authorList>
            <person name="Brown T."/>
            <person name="Elewa A."/>
            <person name="Iarovenko S."/>
            <person name="Subramanian E."/>
            <person name="Araus A.J."/>
            <person name="Petzold A."/>
            <person name="Susuki M."/>
            <person name="Suzuki K.-i.T."/>
            <person name="Hayashi T."/>
            <person name="Toyoda A."/>
            <person name="Oliveira C."/>
            <person name="Osipova E."/>
            <person name="Leigh N.D."/>
            <person name="Simon A."/>
            <person name="Yun M.H."/>
        </authorList>
    </citation>
    <scope>NUCLEOTIDE SEQUENCE</scope>
    <source>
        <strain evidence="17">20211129_DDA</strain>
        <tissue evidence="17">Liver</tissue>
    </source>
</reference>